<keyword evidence="2 6" id="KW-0678">Repressor</keyword>
<dbReference type="PROSITE" id="PS51754">
    <property type="entry name" value="OVATE"/>
    <property type="match status" value="1"/>
</dbReference>
<keyword evidence="4 6" id="KW-0804">Transcription</keyword>
<dbReference type="NCBIfam" id="TIGR01568">
    <property type="entry name" value="A_thal_3678"/>
    <property type="match status" value="1"/>
</dbReference>
<evidence type="ECO:0000256" key="1">
    <source>
        <dbReference type="ARBA" id="ARBA00004123"/>
    </source>
</evidence>
<comment type="subcellular location">
    <subcellularLocation>
        <location evidence="1 6">Nucleus</location>
    </subcellularLocation>
</comment>
<dbReference type="InParanoid" id="A0A6I9QK63"/>
<dbReference type="InterPro" id="IPR006458">
    <property type="entry name" value="Ovate_C"/>
</dbReference>
<comment type="function">
    <text evidence="6">Transcriptional repressor that regulates multiple aspects of plant growth and development.</text>
</comment>
<dbReference type="FunCoup" id="A0A6I9QK63">
    <property type="interactions" value="232"/>
</dbReference>
<evidence type="ECO:0000256" key="3">
    <source>
        <dbReference type="ARBA" id="ARBA00023015"/>
    </source>
</evidence>
<keyword evidence="5 6" id="KW-0539">Nucleus</keyword>
<organism evidence="8 9">
    <name type="scientific">Elaeis guineensis var. tenera</name>
    <name type="common">Oil palm</name>
    <dbReference type="NCBI Taxonomy" id="51953"/>
    <lineage>
        <taxon>Eukaryota</taxon>
        <taxon>Viridiplantae</taxon>
        <taxon>Streptophyta</taxon>
        <taxon>Embryophyta</taxon>
        <taxon>Tracheophyta</taxon>
        <taxon>Spermatophyta</taxon>
        <taxon>Magnoliopsida</taxon>
        <taxon>Liliopsida</taxon>
        <taxon>Arecaceae</taxon>
        <taxon>Arecoideae</taxon>
        <taxon>Cocoseae</taxon>
        <taxon>Elaeidinae</taxon>
        <taxon>Elaeis</taxon>
    </lineage>
</organism>
<evidence type="ECO:0000313" key="9">
    <source>
        <dbReference type="RefSeq" id="XP_010910796.1"/>
    </source>
</evidence>
<proteinExistence type="predicted"/>
<dbReference type="InterPro" id="IPR038933">
    <property type="entry name" value="Ovate"/>
</dbReference>
<evidence type="ECO:0000256" key="4">
    <source>
        <dbReference type="ARBA" id="ARBA00023163"/>
    </source>
</evidence>
<dbReference type="PANTHER" id="PTHR33057">
    <property type="entry name" value="TRANSCRIPTION REPRESSOR OFP7-RELATED"/>
    <property type="match status" value="1"/>
</dbReference>
<dbReference type="KEGG" id="egu:105036759"/>
<dbReference type="OrthoDB" id="1928390at2759"/>
<keyword evidence="3 6" id="KW-0805">Transcription regulation</keyword>
<accession>A0A6I9QK63</accession>
<gene>
    <name evidence="9" type="primary">LOC105036759</name>
</gene>
<name>A0A6I9QK63_ELAGV</name>
<dbReference type="Pfam" id="PF04844">
    <property type="entry name" value="Ovate"/>
    <property type="match status" value="1"/>
</dbReference>
<sequence>MSSRLRKVPVRHPVVVDIGCNCRRPKLSLLFSSNSRSKAKATLTDSFSPTTTTTTSFTAATFTATTDTSACEDTALPANLSSAAVSPEKGGRGTRRKKGRVARESVAVVKESVEPYADFRESMFQMIVDKEIYAWEDLNDLLHRFLALNSPRHHHLILRAFTDLWSGVFAPPSTSLLSNR</sequence>
<feature type="domain" description="OVATE" evidence="7">
    <location>
        <begin position="108"/>
        <end position="167"/>
    </location>
</feature>
<reference evidence="9" key="1">
    <citation type="submission" date="2025-08" db="UniProtKB">
        <authorList>
            <consortium name="RefSeq"/>
        </authorList>
    </citation>
    <scope>IDENTIFICATION</scope>
</reference>
<dbReference type="GO" id="GO:0045892">
    <property type="term" value="P:negative regulation of DNA-templated transcription"/>
    <property type="evidence" value="ECO:0007669"/>
    <property type="project" value="UniProtKB-UniRule"/>
</dbReference>
<evidence type="ECO:0000259" key="7">
    <source>
        <dbReference type="PROSITE" id="PS51754"/>
    </source>
</evidence>
<dbReference type="AlphaFoldDB" id="A0A6I9QK63"/>
<protein>
    <recommendedName>
        <fullName evidence="6">Transcription repressor</fullName>
    </recommendedName>
    <alternativeName>
        <fullName evidence="6">Ovate family protein</fullName>
    </alternativeName>
</protein>
<dbReference type="RefSeq" id="XP_010910796.1">
    <property type="nucleotide sequence ID" value="XM_010912494.3"/>
</dbReference>
<dbReference type="Proteomes" id="UP000504607">
    <property type="component" value="Unplaced"/>
</dbReference>
<keyword evidence="8" id="KW-1185">Reference proteome</keyword>
<dbReference type="PANTHER" id="PTHR33057:SF228">
    <property type="entry name" value="TRANSCRIPTION REPRESSOR OFP8"/>
    <property type="match status" value="1"/>
</dbReference>
<evidence type="ECO:0000256" key="6">
    <source>
        <dbReference type="RuleBase" id="RU367028"/>
    </source>
</evidence>
<evidence type="ECO:0000256" key="2">
    <source>
        <dbReference type="ARBA" id="ARBA00022491"/>
    </source>
</evidence>
<dbReference type="GeneID" id="105036759"/>
<dbReference type="GO" id="GO:0005634">
    <property type="term" value="C:nucleus"/>
    <property type="evidence" value="ECO:0007669"/>
    <property type="project" value="UniProtKB-SubCell"/>
</dbReference>
<evidence type="ECO:0000256" key="5">
    <source>
        <dbReference type="ARBA" id="ARBA00023242"/>
    </source>
</evidence>
<evidence type="ECO:0000313" key="8">
    <source>
        <dbReference type="Proteomes" id="UP000504607"/>
    </source>
</evidence>